<name>A0A1R2CM30_9CILI</name>
<comment type="subcellular location">
    <subcellularLocation>
        <location evidence="1">Membrane</location>
        <topology evidence="1">Multi-pass membrane protein</topology>
    </subcellularLocation>
</comment>
<feature type="transmembrane region" description="Helical" evidence="7">
    <location>
        <begin position="161"/>
        <end position="184"/>
    </location>
</feature>
<feature type="transmembrane region" description="Helical" evidence="7">
    <location>
        <begin position="70"/>
        <end position="90"/>
    </location>
</feature>
<keyword evidence="10" id="KW-1185">Reference proteome</keyword>
<feature type="transmembrane region" description="Helical" evidence="7">
    <location>
        <begin position="205"/>
        <end position="223"/>
    </location>
</feature>
<feature type="domain" description="Major facilitator superfamily (MFS) profile" evidence="8">
    <location>
        <begin position="4"/>
        <end position="400"/>
    </location>
</feature>
<evidence type="ECO:0000256" key="5">
    <source>
        <dbReference type="ARBA" id="ARBA00022989"/>
    </source>
</evidence>
<keyword evidence="4 7" id="KW-0812">Transmembrane</keyword>
<evidence type="ECO:0000256" key="4">
    <source>
        <dbReference type="ARBA" id="ARBA00022692"/>
    </source>
</evidence>
<accession>A0A1R2CM30</accession>
<evidence type="ECO:0000256" key="3">
    <source>
        <dbReference type="ARBA" id="ARBA00022448"/>
    </source>
</evidence>
<evidence type="ECO:0000259" key="8">
    <source>
        <dbReference type="PROSITE" id="PS50850"/>
    </source>
</evidence>
<dbReference type="PROSITE" id="PS50850">
    <property type="entry name" value="MFS"/>
    <property type="match status" value="1"/>
</dbReference>
<dbReference type="Proteomes" id="UP000187209">
    <property type="component" value="Unassembled WGS sequence"/>
</dbReference>
<feature type="transmembrane region" description="Helical" evidence="7">
    <location>
        <begin position="12"/>
        <end position="29"/>
    </location>
</feature>
<gene>
    <name evidence="9" type="ORF">SteCoe_7654</name>
</gene>
<dbReference type="Pfam" id="PF07690">
    <property type="entry name" value="MFS_1"/>
    <property type="match status" value="1"/>
</dbReference>
<feature type="transmembrane region" description="Helical" evidence="7">
    <location>
        <begin position="294"/>
        <end position="312"/>
    </location>
</feature>
<proteinExistence type="inferred from homology"/>
<feature type="transmembrane region" description="Helical" evidence="7">
    <location>
        <begin position="134"/>
        <end position="155"/>
    </location>
</feature>
<reference evidence="9 10" key="1">
    <citation type="submission" date="2016-11" db="EMBL/GenBank/DDBJ databases">
        <title>The macronuclear genome of Stentor coeruleus: a giant cell with tiny introns.</title>
        <authorList>
            <person name="Slabodnick M."/>
            <person name="Ruby J.G."/>
            <person name="Reiff S.B."/>
            <person name="Swart E.C."/>
            <person name="Gosai S."/>
            <person name="Prabakaran S."/>
            <person name="Witkowska E."/>
            <person name="Larue G.E."/>
            <person name="Fisher S."/>
            <person name="Freeman R.M."/>
            <person name="Gunawardena J."/>
            <person name="Chu W."/>
            <person name="Stover N.A."/>
            <person name="Gregory B.D."/>
            <person name="Nowacki M."/>
            <person name="Derisi J."/>
            <person name="Roy S.W."/>
            <person name="Marshall W.F."/>
            <person name="Sood P."/>
        </authorList>
    </citation>
    <scope>NUCLEOTIDE SEQUENCE [LARGE SCALE GENOMIC DNA]</scope>
    <source>
        <strain evidence="9">WM001</strain>
    </source>
</reference>
<protein>
    <recommendedName>
        <fullName evidence="8">Major facilitator superfamily (MFS) profile domain-containing protein</fullName>
    </recommendedName>
</protein>
<dbReference type="Gene3D" id="1.20.1250.20">
    <property type="entry name" value="MFS general substrate transporter like domains"/>
    <property type="match status" value="2"/>
</dbReference>
<comment type="caution">
    <text evidence="9">The sequence shown here is derived from an EMBL/GenBank/DDBJ whole genome shotgun (WGS) entry which is preliminary data.</text>
</comment>
<dbReference type="EMBL" id="MPUH01000111">
    <property type="protein sequence ID" value="OMJ90072.1"/>
    <property type="molecule type" value="Genomic_DNA"/>
</dbReference>
<feature type="transmembrane region" description="Helical" evidence="7">
    <location>
        <begin position="371"/>
        <end position="395"/>
    </location>
</feature>
<keyword evidence="3" id="KW-0813">Transport</keyword>
<evidence type="ECO:0000256" key="1">
    <source>
        <dbReference type="ARBA" id="ARBA00004141"/>
    </source>
</evidence>
<dbReference type="PANTHER" id="PTHR23506:SF26">
    <property type="entry name" value="MFS-TYPE TRANSPORTER SLC18B1"/>
    <property type="match status" value="1"/>
</dbReference>
<dbReference type="PRINTS" id="PR01035">
    <property type="entry name" value="TCRTETA"/>
</dbReference>
<dbReference type="InterPro" id="IPR020846">
    <property type="entry name" value="MFS_dom"/>
</dbReference>
<dbReference type="InterPro" id="IPR011701">
    <property type="entry name" value="MFS"/>
</dbReference>
<dbReference type="AlphaFoldDB" id="A0A1R2CM30"/>
<dbReference type="InterPro" id="IPR001958">
    <property type="entry name" value="Tet-R_TetA/multi-R_MdtG-like"/>
</dbReference>
<evidence type="ECO:0000313" key="10">
    <source>
        <dbReference type="Proteomes" id="UP000187209"/>
    </source>
</evidence>
<keyword evidence="5 7" id="KW-1133">Transmembrane helix</keyword>
<dbReference type="GO" id="GO:0016020">
    <property type="term" value="C:membrane"/>
    <property type="evidence" value="ECO:0007669"/>
    <property type="project" value="UniProtKB-SubCell"/>
</dbReference>
<dbReference type="InterPro" id="IPR036259">
    <property type="entry name" value="MFS_trans_sf"/>
</dbReference>
<evidence type="ECO:0000256" key="2">
    <source>
        <dbReference type="ARBA" id="ARBA00006829"/>
    </source>
</evidence>
<dbReference type="InterPro" id="IPR050930">
    <property type="entry name" value="MFS_Vesicular_Transporter"/>
</dbReference>
<feature type="transmembrane region" description="Helical" evidence="7">
    <location>
        <begin position="342"/>
        <end position="364"/>
    </location>
</feature>
<organism evidence="9 10">
    <name type="scientific">Stentor coeruleus</name>
    <dbReference type="NCBI Taxonomy" id="5963"/>
    <lineage>
        <taxon>Eukaryota</taxon>
        <taxon>Sar</taxon>
        <taxon>Alveolata</taxon>
        <taxon>Ciliophora</taxon>
        <taxon>Postciliodesmatophora</taxon>
        <taxon>Heterotrichea</taxon>
        <taxon>Heterotrichida</taxon>
        <taxon>Stentoridae</taxon>
        <taxon>Stentor</taxon>
    </lineage>
</organism>
<sequence>MNCQEITIYTSEILYNISYTVLSAFYPGIAEEHNISIWVLGIIFAISPFVSIPASFVVGKYMKKLGRKCVFIFGMILNTISMLIIVIAIYTNTVSFLLLSILSRIISGIGEGCTMNAAPCILMTESPGEMDKIITYFEVCSGLGLLLGPIIGSFISLYSLSLVFVFAAGIYLVFTIVSIFFLQVHDHMLDSKSVSLMKIAFQPRLLLHFFVQFWFMFALGYMSSTIELNLIQYELSSFSIGLIYSICTFMYFAISFIQSRFSFNFKPQILIFFGLCLTGISFYFLGPWEVIFPKQYWIICIGLFLLGISSSLTYSNSHIVPATTHLINIAVNYYAYEYDDILLDGISAIMSISTCLGLVIGSLASGFLTHFLGFSTGYVLVGYLSFASAGIYLILSPSSVYTNSKQKYNSV</sequence>
<feature type="transmembrane region" description="Helical" evidence="7">
    <location>
        <begin position="35"/>
        <end position="58"/>
    </location>
</feature>
<feature type="transmembrane region" description="Helical" evidence="7">
    <location>
        <begin position="269"/>
        <end position="288"/>
    </location>
</feature>
<dbReference type="SUPFAM" id="SSF103473">
    <property type="entry name" value="MFS general substrate transporter"/>
    <property type="match status" value="1"/>
</dbReference>
<keyword evidence="6 7" id="KW-0472">Membrane</keyword>
<dbReference type="GO" id="GO:0022857">
    <property type="term" value="F:transmembrane transporter activity"/>
    <property type="evidence" value="ECO:0007669"/>
    <property type="project" value="InterPro"/>
</dbReference>
<comment type="similarity">
    <text evidence="2">Belongs to the major facilitator superfamily. Vesicular transporter family.</text>
</comment>
<evidence type="ECO:0000313" key="9">
    <source>
        <dbReference type="EMBL" id="OMJ90072.1"/>
    </source>
</evidence>
<evidence type="ECO:0000256" key="6">
    <source>
        <dbReference type="ARBA" id="ARBA00023136"/>
    </source>
</evidence>
<feature type="transmembrane region" description="Helical" evidence="7">
    <location>
        <begin position="96"/>
        <end position="122"/>
    </location>
</feature>
<dbReference type="OrthoDB" id="298065at2759"/>
<evidence type="ECO:0000256" key="7">
    <source>
        <dbReference type="SAM" id="Phobius"/>
    </source>
</evidence>
<feature type="transmembrane region" description="Helical" evidence="7">
    <location>
        <begin position="235"/>
        <end position="257"/>
    </location>
</feature>
<dbReference type="PANTHER" id="PTHR23506">
    <property type="entry name" value="GH10249P"/>
    <property type="match status" value="1"/>
</dbReference>